<evidence type="ECO:0000256" key="6">
    <source>
        <dbReference type="ARBA" id="ARBA00022824"/>
    </source>
</evidence>
<dbReference type="PROSITE" id="PS50055">
    <property type="entry name" value="TYR_PHOSPHATASE_PTP"/>
    <property type="match status" value="1"/>
</dbReference>
<dbReference type="GO" id="GO:0005783">
    <property type="term" value="C:endoplasmic reticulum"/>
    <property type="evidence" value="ECO:0007669"/>
    <property type="project" value="UniProtKB-SubCell"/>
</dbReference>
<evidence type="ECO:0000256" key="2">
    <source>
        <dbReference type="ARBA" id="ARBA00004308"/>
    </source>
</evidence>
<dbReference type="GO" id="GO:0005634">
    <property type="term" value="C:nucleus"/>
    <property type="evidence" value="ECO:0007669"/>
    <property type="project" value="TreeGrafter"/>
</dbReference>
<dbReference type="Gene3D" id="3.90.190.10">
    <property type="entry name" value="Protein tyrosine phosphatase superfamily"/>
    <property type="match status" value="1"/>
</dbReference>
<dbReference type="InterPro" id="IPR016130">
    <property type="entry name" value="Tyr_Pase_AS"/>
</dbReference>
<evidence type="ECO:0000256" key="4">
    <source>
        <dbReference type="ARBA" id="ARBA00022553"/>
    </source>
</evidence>
<dbReference type="InterPro" id="IPR000387">
    <property type="entry name" value="Tyr_Pase_dom"/>
</dbReference>
<accession>A0A8C8G8W2</accession>
<dbReference type="PIRSF" id="PIRSF000926">
    <property type="entry name" value="Tyr-Ptase_nr1"/>
    <property type="match status" value="1"/>
</dbReference>
<feature type="active site" description="Phosphocysteine intermediate" evidence="10">
    <location>
        <position position="213"/>
    </location>
</feature>
<keyword evidence="8" id="KW-0472">Membrane</keyword>
<dbReference type="GeneTree" id="ENSGT00940000154686"/>
<dbReference type="GO" id="GO:0046426">
    <property type="term" value="P:negative regulation of receptor signaling pathway via JAK-STAT"/>
    <property type="evidence" value="ECO:0007669"/>
    <property type="project" value="TreeGrafter"/>
</dbReference>
<dbReference type="PANTHER" id="PTHR46047">
    <property type="entry name" value="TYROSINE-PROTEIN PHOSPHATASE NON-RECEPTOR TYPE 61F"/>
    <property type="match status" value="1"/>
</dbReference>
<evidence type="ECO:0000256" key="7">
    <source>
        <dbReference type="ARBA" id="ARBA00022912"/>
    </source>
</evidence>
<dbReference type="PANTHER" id="PTHR46047:SF1">
    <property type="entry name" value="TYROSINE-PROTEIN PHOSPHATASE NON-RECEPTOR TYPE 2"/>
    <property type="match status" value="1"/>
</dbReference>
<dbReference type="AlphaFoldDB" id="A0A8C8G8W2"/>
<comment type="similarity">
    <text evidence="3 9">Belongs to the protein-tyrosine phosphatase family. Non-receptor class 1 subfamily.</text>
</comment>
<evidence type="ECO:0000256" key="11">
    <source>
        <dbReference type="PIRSR" id="PIRSR000926-2"/>
    </source>
</evidence>
<keyword evidence="16" id="KW-1185">Reference proteome</keyword>
<dbReference type="InterPro" id="IPR029021">
    <property type="entry name" value="Prot-tyrosine_phosphatase-like"/>
</dbReference>
<reference evidence="15" key="1">
    <citation type="submission" date="2025-08" db="UniProtKB">
        <authorList>
            <consortium name="Ensembl"/>
        </authorList>
    </citation>
    <scope>IDENTIFICATION</scope>
</reference>
<evidence type="ECO:0000313" key="15">
    <source>
        <dbReference type="Ensembl" id="ENSOTSP00005044656.2"/>
    </source>
</evidence>
<feature type="domain" description="Tyrosine-protein phosphatase" evidence="13">
    <location>
        <begin position="1"/>
        <end position="275"/>
    </location>
</feature>
<dbReference type="SMART" id="SM00404">
    <property type="entry name" value="PTPc_motif"/>
    <property type="match status" value="1"/>
</dbReference>
<dbReference type="FunFam" id="3.90.190.10:FF:000025">
    <property type="entry name" value="Tyrosine-protein phosphatase non-receptor type 1"/>
    <property type="match status" value="1"/>
</dbReference>
<sequence length="441" mass="51212">MDQDFKDMDSEGRWQNLYIEIRNQSHECPLKVAKYPENRNRNRYRDVSPFDHSRVKLENTENDYINASLVVMEEAQRSYILTQGPLRNTCGHFWLMIWEQNTKAVIMLNRVIEKGSEKCAQYWPTQDEREMSFRDTHFLITLVSEDVKSYYTTRVLELQNDKTGEKREIYHFHYTTWPDFGVPESPASFLNFLFKVRESGSLGADHGPAVVHCSAGIGRSGTLSLVDTCLVLMDKRKDPSSVDIKAVLLDMRKYRMGLIQTPDQLRFSYRAVLEGAKYIMGDCSVQKMWRELSKEDQDPVSDSESLLPTQPPSKCPLEKYNGSRVSLGKEGGDAELGERTTGTESPYKEQDVDESTANARKRPRDERVSNWTPKITDPKQTKPSITDSEKKRKRFLLFSMDVVRIKPGHHVLRNLCAVRTCYRYKRQLQVLWVKRPRTSDR</sequence>
<gene>
    <name evidence="15" type="primary">ptpn2b</name>
</gene>
<feature type="binding site" evidence="11">
    <location>
        <position position="179"/>
    </location>
    <ligand>
        <name>substrate</name>
    </ligand>
</feature>
<reference evidence="15" key="2">
    <citation type="submission" date="2025-09" db="UniProtKB">
        <authorList>
            <consortium name="Ensembl"/>
        </authorList>
    </citation>
    <scope>IDENTIFICATION</scope>
</reference>
<keyword evidence="7 9" id="KW-0904">Protein phosphatase</keyword>
<feature type="binding site" evidence="11">
    <location>
        <position position="260"/>
    </location>
    <ligand>
        <name>substrate</name>
    </ligand>
</feature>
<dbReference type="PROSITE" id="PS50056">
    <property type="entry name" value="TYR_PHOSPHATASE_2"/>
    <property type="match status" value="1"/>
</dbReference>
<dbReference type="GO" id="GO:0019901">
    <property type="term" value="F:protein kinase binding"/>
    <property type="evidence" value="ECO:0007669"/>
    <property type="project" value="TreeGrafter"/>
</dbReference>
<evidence type="ECO:0000256" key="10">
    <source>
        <dbReference type="PIRSR" id="PIRSR000926-1"/>
    </source>
</evidence>
<proteinExistence type="inferred from homology"/>
<evidence type="ECO:0000256" key="3">
    <source>
        <dbReference type="ARBA" id="ARBA00009701"/>
    </source>
</evidence>
<dbReference type="EC" id="3.1.3.48" evidence="9"/>
<organism evidence="15 16">
    <name type="scientific">Oncorhynchus tshawytscha</name>
    <name type="common">Chinook salmon</name>
    <name type="synonym">Salmo tshawytscha</name>
    <dbReference type="NCBI Taxonomy" id="74940"/>
    <lineage>
        <taxon>Eukaryota</taxon>
        <taxon>Metazoa</taxon>
        <taxon>Chordata</taxon>
        <taxon>Craniata</taxon>
        <taxon>Vertebrata</taxon>
        <taxon>Euteleostomi</taxon>
        <taxon>Actinopterygii</taxon>
        <taxon>Neopterygii</taxon>
        <taxon>Teleostei</taxon>
        <taxon>Protacanthopterygii</taxon>
        <taxon>Salmoniformes</taxon>
        <taxon>Salmonidae</taxon>
        <taxon>Salmoninae</taxon>
        <taxon>Oncorhynchus</taxon>
    </lineage>
</organism>
<evidence type="ECO:0000256" key="1">
    <source>
        <dbReference type="ARBA" id="ARBA00004240"/>
    </source>
</evidence>
<dbReference type="InterPro" id="IPR000242">
    <property type="entry name" value="PTP_cat"/>
</dbReference>
<comment type="catalytic activity">
    <reaction evidence="9">
        <text>O-phospho-L-tyrosyl-[protein] + H2O = L-tyrosyl-[protein] + phosphate</text>
        <dbReference type="Rhea" id="RHEA:10684"/>
        <dbReference type="Rhea" id="RHEA-COMP:10136"/>
        <dbReference type="Rhea" id="RHEA-COMP:20101"/>
        <dbReference type="ChEBI" id="CHEBI:15377"/>
        <dbReference type="ChEBI" id="CHEBI:43474"/>
        <dbReference type="ChEBI" id="CHEBI:46858"/>
        <dbReference type="ChEBI" id="CHEBI:61978"/>
        <dbReference type="EC" id="3.1.3.48"/>
    </reaction>
</comment>
<feature type="domain" description="Tyrosine specific protein phosphatases" evidence="14">
    <location>
        <begin position="187"/>
        <end position="266"/>
    </location>
</feature>
<keyword evidence="6" id="KW-0256">Endoplasmic reticulum</keyword>
<feature type="binding site" evidence="11">
    <location>
        <begin position="213"/>
        <end position="219"/>
    </location>
    <ligand>
        <name>substrate</name>
    </ligand>
</feature>
<keyword evidence="5 9" id="KW-0378">Hydrolase</keyword>
<evidence type="ECO:0000256" key="12">
    <source>
        <dbReference type="SAM" id="MobiDB-lite"/>
    </source>
</evidence>
<evidence type="ECO:0000256" key="8">
    <source>
        <dbReference type="ARBA" id="ARBA00023136"/>
    </source>
</evidence>
<evidence type="ECO:0000313" key="16">
    <source>
        <dbReference type="Proteomes" id="UP000694402"/>
    </source>
</evidence>
<dbReference type="Pfam" id="PF00102">
    <property type="entry name" value="Y_phosphatase"/>
    <property type="match status" value="1"/>
</dbReference>
<dbReference type="InterPro" id="IPR003595">
    <property type="entry name" value="Tyr_Pase_cat"/>
</dbReference>
<evidence type="ECO:0000256" key="9">
    <source>
        <dbReference type="PIRNR" id="PIRNR000926"/>
    </source>
</evidence>
<dbReference type="SUPFAM" id="SSF52799">
    <property type="entry name" value="(Phosphotyrosine protein) phosphatases II"/>
    <property type="match status" value="1"/>
</dbReference>
<feature type="region of interest" description="Disordered" evidence="12">
    <location>
        <begin position="294"/>
        <end position="388"/>
    </location>
</feature>
<comment type="subcellular location">
    <subcellularLocation>
        <location evidence="2">Endomembrane system</location>
    </subcellularLocation>
    <subcellularLocation>
        <location evidence="1">Endoplasmic reticulum</location>
    </subcellularLocation>
</comment>
<dbReference type="GO" id="GO:0070373">
    <property type="term" value="P:negative regulation of ERK1 and ERK2 cascade"/>
    <property type="evidence" value="ECO:0007669"/>
    <property type="project" value="TreeGrafter"/>
</dbReference>
<dbReference type="InterPro" id="IPR012265">
    <property type="entry name" value="Ptpn1/Ptpn2"/>
</dbReference>
<dbReference type="PRINTS" id="PR00700">
    <property type="entry name" value="PRTYPHPHTASE"/>
</dbReference>
<evidence type="ECO:0000259" key="14">
    <source>
        <dbReference type="PROSITE" id="PS50056"/>
    </source>
</evidence>
<evidence type="ECO:0000256" key="5">
    <source>
        <dbReference type="ARBA" id="ARBA00022801"/>
    </source>
</evidence>
<dbReference type="InterPro" id="IPR051985">
    <property type="entry name" value="NR_tyrosine_phosphatase"/>
</dbReference>
<evidence type="ECO:0000259" key="13">
    <source>
        <dbReference type="PROSITE" id="PS50055"/>
    </source>
</evidence>
<dbReference type="PROSITE" id="PS00383">
    <property type="entry name" value="TYR_PHOSPHATASE_1"/>
    <property type="match status" value="1"/>
</dbReference>
<dbReference type="Ensembl" id="ENSOTST00005048563.2">
    <property type="protein sequence ID" value="ENSOTSP00005044656.2"/>
    <property type="gene ID" value="ENSOTSG00005021693.2"/>
</dbReference>
<keyword evidence="4" id="KW-0597">Phosphoprotein</keyword>
<name>A0A8C8G8W2_ONCTS</name>
<dbReference type="GO" id="GO:0004726">
    <property type="term" value="F:non-membrane spanning protein tyrosine phosphatase activity"/>
    <property type="evidence" value="ECO:0007669"/>
    <property type="project" value="TreeGrafter"/>
</dbReference>
<protein>
    <recommendedName>
        <fullName evidence="9">Tyrosine-protein phosphatase non-receptor type</fullName>
        <ecNumber evidence="9">3.1.3.48</ecNumber>
    </recommendedName>
</protein>
<dbReference type="SMART" id="SM00194">
    <property type="entry name" value="PTPc"/>
    <property type="match status" value="1"/>
</dbReference>
<dbReference type="Proteomes" id="UP000694402">
    <property type="component" value="Unassembled WGS sequence"/>
</dbReference>